<comment type="caution">
    <text evidence="11">The sequence shown here is derived from an EMBL/GenBank/DDBJ whole genome shotgun (WGS) entry which is preliminary data.</text>
</comment>
<gene>
    <name evidence="11" type="ORF">APZ42_022994</name>
</gene>
<proteinExistence type="inferred from homology"/>
<dbReference type="EMBL" id="LRGB01001363">
    <property type="protein sequence ID" value="KZS12187.1"/>
    <property type="molecule type" value="Genomic_DNA"/>
</dbReference>
<evidence type="ECO:0000256" key="5">
    <source>
        <dbReference type="ARBA" id="ARBA00022552"/>
    </source>
</evidence>
<dbReference type="PANTHER" id="PTHR21321">
    <property type="entry name" value="PNAS-3 RELATED"/>
    <property type="match status" value="1"/>
</dbReference>
<dbReference type="SUPFAM" id="SSF50249">
    <property type="entry name" value="Nucleic acid-binding proteins"/>
    <property type="match status" value="1"/>
</dbReference>
<evidence type="ECO:0000256" key="8">
    <source>
        <dbReference type="ARBA" id="ARBA00023242"/>
    </source>
</evidence>
<dbReference type="Gene3D" id="2.40.50.140">
    <property type="entry name" value="Nucleic acid-binding proteins"/>
    <property type="match status" value="1"/>
</dbReference>
<dbReference type="GO" id="GO:0010468">
    <property type="term" value="P:regulation of gene expression"/>
    <property type="evidence" value="ECO:0007669"/>
    <property type="project" value="UniProtKB-ARBA"/>
</dbReference>
<dbReference type="Proteomes" id="UP000076858">
    <property type="component" value="Unassembled WGS sequence"/>
</dbReference>
<dbReference type="InterPro" id="IPR004088">
    <property type="entry name" value="KH_dom_type_1"/>
</dbReference>
<dbReference type="GO" id="GO:0071051">
    <property type="term" value="P:poly(A)-dependent snoRNA 3'-end processing"/>
    <property type="evidence" value="ECO:0007669"/>
    <property type="project" value="TreeGrafter"/>
</dbReference>
<keyword evidence="5" id="KW-0698">rRNA processing</keyword>
<dbReference type="GO" id="GO:0071035">
    <property type="term" value="P:nuclear polyadenylation-dependent rRNA catabolic process"/>
    <property type="evidence" value="ECO:0007669"/>
    <property type="project" value="TreeGrafter"/>
</dbReference>
<dbReference type="Pfam" id="PF18311">
    <property type="entry name" value="Rrp40_N"/>
    <property type="match status" value="1"/>
</dbReference>
<evidence type="ECO:0000256" key="7">
    <source>
        <dbReference type="ARBA" id="ARBA00022884"/>
    </source>
</evidence>
<dbReference type="CDD" id="cd05790">
    <property type="entry name" value="S1_Rrp40"/>
    <property type="match status" value="1"/>
</dbReference>
<evidence type="ECO:0000313" key="11">
    <source>
        <dbReference type="EMBL" id="KZS12187.1"/>
    </source>
</evidence>
<keyword evidence="12" id="KW-1185">Reference proteome</keyword>
<dbReference type="InterPro" id="IPR012340">
    <property type="entry name" value="NA-bd_OB-fold"/>
</dbReference>
<dbReference type="FunFam" id="2.40.50.100:FF:000097">
    <property type="entry name" value="Exosome complex component RRP40"/>
    <property type="match status" value="1"/>
</dbReference>
<dbReference type="InterPro" id="IPR037319">
    <property type="entry name" value="Rrp40_S1"/>
</dbReference>
<accession>A0A164VCH3</accession>
<evidence type="ECO:0000256" key="6">
    <source>
        <dbReference type="ARBA" id="ARBA00022835"/>
    </source>
</evidence>
<keyword evidence="8" id="KW-0539">Nucleus</keyword>
<keyword evidence="4" id="KW-0963">Cytoplasm</keyword>
<dbReference type="SUPFAM" id="SSF110324">
    <property type="entry name" value="Ribosomal L27 protein-like"/>
    <property type="match status" value="1"/>
</dbReference>
<evidence type="ECO:0000256" key="1">
    <source>
        <dbReference type="ARBA" id="ARBA00004496"/>
    </source>
</evidence>
<dbReference type="GO" id="GO:0000177">
    <property type="term" value="C:cytoplasmic exosome (RNase complex)"/>
    <property type="evidence" value="ECO:0007669"/>
    <property type="project" value="TreeGrafter"/>
</dbReference>
<dbReference type="Gene3D" id="3.30.1370.10">
    <property type="entry name" value="K Homology domain, type 1"/>
    <property type="match status" value="1"/>
</dbReference>
<evidence type="ECO:0000256" key="10">
    <source>
        <dbReference type="ARBA" id="ARBA00069899"/>
    </source>
</evidence>
<dbReference type="InterPro" id="IPR041054">
    <property type="entry name" value="Rrp40_N_euk"/>
</dbReference>
<protein>
    <recommendedName>
        <fullName evidence="10">Exosome complex component RRP40</fullName>
    </recommendedName>
    <alternativeName>
        <fullName evidence="9">Ribosomal RNA-processing protein 40</fullName>
    </alternativeName>
</protein>
<dbReference type="Gene3D" id="2.40.50.100">
    <property type="match status" value="1"/>
</dbReference>
<dbReference type="FunFam" id="3.30.1370.10:FF:000038">
    <property type="entry name" value="exosome complex component RRP40"/>
    <property type="match status" value="1"/>
</dbReference>
<dbReference type="Pfam" id="PF21262">
    <property type="entry name" value="RRP40_S1"/>
    <property type="match status" value="1"/>
</dbReference>
<dbReference type="GO" id="GO:0000467">
    <property type="term" value="P:exonucleolytic trimming to generate mature 3'-end of 5.8S rRNA from tricistronic rRNA transcript (SSU-rRNA, 5.8S rRNA, LSU-rRNA)"/>
    <property type="evidence" value="ECO:0007669"/>
    <property type="project" value="TreeGrafter"/>
</dbReference>
<dbReference type="GO" id="GO:0071034">
    <property type="term" value="P:CUT catabolic process"/>
    <property type="evidence" value="ECO:0007669"/>
    <property type="project" value="TreeGrafter"/>
</dbReference>
<sequence>MAEKSFSTHVNQIYLPGDSVTLSKTDEISNAKIVLGPGLRKYGKQILVTKPGILRTKSSPQTYWIDCHHRRYVPARGDDVIGVVTNKVGESYKVYIGSSEEASLSSIAFPGATKKNKPNIQIGDLVFAKLLIASTDMEPELVCVNSLGENVGLGVLSTNGFLFTVPLHHVRKLLNPECTLLKSLGKALPFEIAIGMNGKIWIKAKSVKQTITVARAISISEHMNKEEMNQLCRKFVDRQAGF</sequence>
<keyword evidence="7" id="KW-0694">RNA-binding</keyword>
<dbReference type="GO" id="GO:0000176">
    <property type="term" value="C:nuclear exosome (RNase complex)"/>
    <property type="evidence" value="ECO:0007669"/>
    <property type="project" value="TreeGrafter"/>
</dbReference>
<comment type="subcellular location">
    <subcellularLocation>
        <location evidence="1">Cytoplasm</location>
    </subcellularLocation>
    <subcellularLocation>
        <location evidence="2">Nucleus</location>
        <location evidence="2">Nucleolus</location>
    </subcellularLocation>
</comment>
<evidence type="ECO:0000256" key="3">
    <source>
        <dbReference type="ARBA" id="ARBA00007841"/>
    </source>
</evidence>
<dbReference type="FunFam" id="2.40.50.140:FF:000112">
    <property type="entry name" value="Exosome complex component RRP40"/>
    <property type="match status" value="1"/>
</dbReference>
<dbReference type="STRING" id="35525.A0A164VCH3"/>
<dbReference type="Pfam" id="PF15985">
    <property type="entry name" value="KH_6"/>
    <property type="match status" value="1"/>
</dbReference>
<evidence type="ECO:0000256" key="2">
    <source>
        <dbReference type="ARBA" id="ARBA00004604"/>
    </source>
</evidence>
<dbReference type="InterPro" id="IPR026699">
    <property type="entry name" value="Exosome_RNA_bind1/RRP40/RRP4"/>
</dbReference>
<evidence type="ECO:0000256" key="9">
    <source>
        <dbReference type="ARBA" id="ARBA00030615"/>
    </source>
</evidence>
<dbReference type="GO" id="GO:0071038">
    <property type="term" value="P:TRAMP-dependent tRNA surveillance pathway"/>
    <property type="evidence" value="ECO:0007669"/>
    <property type="project" value="TreeGrafter"/>
</dbReference>
<dbReference type="GO" id="GO:0034475">
    <property type="term" value="P:U4 snRNA 3'-end processing"/>
    <property type="evidence" value="ECO:0007669"/>
    <property type="project" value="TreeGrafter"/>
</dbReference>
<dbReference type="GO" id="GO:0003723">
    <property type="term" value="F:RNA binding"/>
    <property type="evidence" value="ECO:0007669"/>
    <property type="project" value="UniProtKB-KW"/>
</dbReference>
<evidence type="ECO:0000256" key="4">
    <source>
        <dbReference type="ARBA" id="ARBA00022490"/>
    </source>
</evidence>
<organism evidence="11 12">
    <name type="scientific">Daphnia magna</name>
    <dbReference type="NCBI Taxonomy" id="35525"/>
    <lineage>
        <taxon>Eukaryota</taxon>
        <taxon>Metazoa</taxon>
        <taxon>Ecdysozoa</taxon>
        <taxon>Arthropoda</taxon>
        <taxon>Crustacea</taxon>
        <taxon>Branchiopoda</taxon>
        <taxon>Diplostraca</taxon>
        <taxon>Cladocera</taxon>
        <taxon>Anomopoda</taxon>
        <taxon>Daphniidae</taxon>
        <taxon>Daphnia</taxon>
    </lineage>
</organism>
<dbReference type="InterPro" id="IPR036612">
    <property type="entry name" value="KH_dom_type_1_sf"/>
</dbReference>
<reference evidence="11 12" key="1">
    <citation type="submission" date="2016-03" db="EMBL/GenBank/DDBJ databases">
        <title>EvidentialGene: Evidence-directed Construction of Genes on Genomes.</title>
        <authorList>
            <person name="Gilbert D.G."/>
            <person name="Choi J.-H."/>
            <person name="Mockaitis K."/>
            <person name="Colbourne J."/>
            <person name="Pfrender M."/>
        </authorList>
    </citation>
    <scope>NUCLEOTIDE SEQUENCE [LARGE SCALE GENOMIC DNA]</scope>
    <source>
        <strain evidence="11 12">Xinb3</strain>
        <tissue evidence="11">Complete organism</tissue>
    </source>
</reference>
<evidence type="ECO:0000313" key="12">
    <source>
        <dbReference type="Proteomes" id="UP000076858"/>
    </source>
</evidence>
<comment type="similarity">
    <text evidence="3">Belongs to the RRP40 family.</text>
</comment>
<dbReference type="GO" id="GO:0005730">
    <property type="term" value="C:nucleolus"/>
    <property type="evidence" value="ECO:0007669"/>
    <property type="project" value="UniProtKB-SubCell"/>
</dbReference>
<dbReference type="CDD" id="cd22526">
    <property type="entry name" value="KH-I_Rrp40"/>
    <property type="match status" value="1"/>
</dbReference>
<dbReference type="InterPro" id="IPR049469">
    <property type="entry name" value="RRP40_KH-I"/>
</dbReference>
<dbReference type="OrthoDB" id="340500at2759"/>
<dbReference type="AlphaFoldDB" id="A0A164VCH3"/>
<dbReference type="PANTHER" id="PTHR21321:SF1">
    <property type="entry name" value="EXOSOME COMPLEX COMPONENT RRP40"/>
    <property type="match status" value="1"/>
</dbReference>
<keyword evidence="6" id="KW-0271">Exosome</keyword>
<dbReference type="SUPFAM" id="SSF54791">
    <property type="entry name" value="Eukaryotic type KH-domain (KH-domain type I)"/>
    <property type="match status" value="1"/>
</dbReference>
<name>A0A164VCH3_9CRUS</name>